<accession>A0AAD6J8L5</accession>
<evidence type="ECO:0000313" key="2">
    <source>
        <dbReference type="Proteomes" id="UP001221413"/>
    </source>
</evidence>
<gene>
    <name evidence="1" type="ORF">Dda_1130</name>
</gene>
<dbReference type="Proteomes" id="UP001221413">
    <property type="component" value="Unassembled WGS sequence"/>
</dbReference>
<organism evidence="1 2">
    <name type="scientific">Drechslerella dactyloides</name>
    <name type="common">Nematode-trapping fungus</name>
    <name type="synonym">Arthrobotrys dactyloides</name>
    <dbReference type="NCBI Taxonomy" id="74499"/>
    <lineage>
        <taxon>Eukaryota</taxon>
        <taxon>Fungi</taxon>
        <taxon>Dikarya</taxon>
        <taxon>Ascomycota</taxon>
        <taxon>Pezizomycotina</taxon>
        <taxon>Orbiliomycetes</taxon>
        <taxon>Orbiliales</taxon>
        <taxon>Orbiliaceae</taxon>
        <taxon>Drechslerella</taxon>
    </lineage>
</organism>
<sequence length="103" mass="11340">MATTWASVRCGRPLCFRSRGNRKRQAGDCECGNYSLWDNLRCRSGLPNAAARSVDVSPSSVPVIVAVLADTGIVRCSYTDQMRKPWLRMPAHAVSDDAGKLQR</sequence>
<keyword evidence="2" id="KW-1185">Reference proteome</keyword>
<protein>
    <submittedName>
        <fullName evidence="1">Uncharacterized protein</fullName>
    </submittedName>
</protein>
<comment type="caution">
    <text evidence="1">The sequence shown here is derived from an EMBL/GenBank/DDBJ whole genome shotgun (WGS) entry which is preliminary data.</text>
</comment>
<name>A0AAD6J8L5_DREDA</name>
<evidence type="ECO:0000313" key="1">
    <source>
        <dbReference type="EMBL" id="KAJ6264976.1"/>
    </source>
</evidence>
<reference evidence="1" key="1">
    <citation type="submission" date="2023-01" db="EMBL/GenBank/DDBJ databases">
        <title>The chitinases involved in constricting ring structure development in the nematode-trapping fungus Drechslerella dactyloides.</title>
        <authorList>
            <person name="Wang R."/>
            <person name="Zhang L."/>
            <person name="Tang P."/>
            <person name="Li S."/>
            <person name="Liang L."/>
        </authorList>
    </citation>
    <scope>NUCLEOTIDE SEQUENCE</scope>
    <source>
        <strain evidence="1">YMF1.00031</strain>
    </source>
</reference>
<proteinExistence type="predicted"/>
<dbReference type="EMBL" id="JAQGDS010000001">
    <property type="protein sequence ID" value="KAJ6264976.1"/>
    <property type="molecule type" value="Genomic_DNA"/>
</dbReference>
<dbReference type="AlphaFoldDB" id="A0AAD6J8L5"/>